<dbReference type="InterPro" id="IPR036259">
    <property type="entry name" value="MFS_trans_sf"/>
</dbReference>
<dbReference type="Gene3D" id="1.20.1250.20">
    <property type="entry name" value="MFS general substrate transporter like domains"/>
    <property type="match status" value="1"/>
</dbReference>
<feature type="transmembrane region" description="Helical" evidence="7">
    <location>
        <begin position="330"/>
        <end position="348"/>
    </location>
</feature>
<evidence type="ECO:0000256" key="5">
    <source>
        <dbReference type="ARBA" id="ARBA00022989"/>
    </source>
</evidence>
<protein>
    <submittedName>
        <fullName evidence="9">MFS transporter</fullName>
    </submittedName>
</protein>
<feature type="transmembrane region" description="Helical" evidence="7">
    <location>
        <begin position="103"/>
        <end position="127"/>
    </location>
</feature>
<feature type="transmembrane region" description="Helical" evidence="7">
    <location>
        <begin position="74"/>
        <end position="97"/>
    </location>
</feature>
<evidence type="ECO:0000256" key="3">
    <source>
        <dbReference type="ARBA" id="ARBA00022475"/>
    </source>
</evidence>
<accession>A0A934HV92</accession>
<organism evidence="9 10">
    <name type="scientific">Clostridium aciditolerans</name>
    <dbReference type="NCBI Taxonomy" id="339861"/>
    <lineage>
        <taxon>Bacteria</taxon>
        <taxon>Bacillati</taxon>
        <taxon>Bacillota</taxon>
        <taxon>Clostridia</taxon>
        <taxon>Eubacteriales</taxon>
        <taxon>Clostridiaceae</taxon>
        <taxon>Clostridium</taxon>
    </lineage>
</organism>
<name>A0A934HV92_9CLOT</name>
<dbReference type="EMBL" id="JAEEGB010000003">
    <property type="protein sequence ID" value="MBI6871507.1"/>
    <property type="molecule type" value="Genomic_DNA"/>
</dbReference>
<dbReference type="PANTHER" id="PTHR43124">
    <property type="entry name" value="PURINE EFFLUX PUMP PBUE"/>
    <property type="match status" value="1"/>
</dbReference>
<keyword evidence="10" id="KW-1185">Reference proteome</keyword>
<evidence type="ECO:0000256" key="6">
    <source>
        <dbReference type="ARBA" id="ARBA00023136"/>
    </source>
</evidence>
<dbReference type="PANTHER" id="PTHR43124:SF3">
    <property type="entry name" value="CHLORAMPHENICOL EFFLUX PUMP RV0191"/>
    <property type="match status" value="1"/>
</dbReference>
<keyword evidence="3" id="KW-1003">Cell membrane</keyword>
<sequence>MNSRERNSIFIADFIVPFLSIFGVVMFFPILPTLQKIFGVTISQVSWLPNIGYLVMILFSPVVGFLIKKTGTKPLLLTFVFLWILGISIEILSITVIKYPLFVFGRFIEALGEAAFFPLVLSMSKVALSSEDQKKSSTILEIGAAAGGLVAAMITGSFINEPIKLFLIPIIMGIIVWVFILISIKNAHEKVEENFISEDLPQDNKKIYISLVLMIFSAQAIFGSIQVYLAYYMESFKAIGSTGRVLSLEQILGVVGTILPVILLRKLSFKTIRNYVFIVFIVSSVGIGVHLSLGISVLFLALTALFVGIAFSTLNIFLAKSIHTNVSRKMSLYTSIRFLGGFLISLLWGRLIEFYAVREFDYSATFKILYFGIAVFAFIIVVVSMTLQKDEKILEETLKE</sequence>
<dbReference type="AlphaFoldDB" id="A0A934HV92"/>
<dbReference type="InterPro" id="IPR050189">
    <property type="entry name" value="MFS_Efflux_Transporters"/>
</dbReference>
<keyword evidence="5 7" id="KW-1133">Transmembrane helix</keyword>
<dbReference type="InterPro" id="IPR011701">
    <property type="entry name" value="MFS"/>
</dbReference>
<feature type="transmembrane region" description="Helical" evidence="7">
    <location>
        <begin position="368"/>
        <end position="387"/>
    </location>
</feature>
<feature type="transmembrane region" description="Helical" evidence="7">
    <location>
        <begin position="207"/>
        <end position="233"/>
    </location>
</feature>
<evidence type="ECO:0000313" key="9">
    <source>
        <dbReference type="EMBL" id="MBI6871507.1"/>
    </source>
</evidence>
<keyword evidence="4 7" id="KW-0812">Transmembrane</keyword>
<dbReference type="GO" id="GO:0022857">
    <property type="term" value="F:transmembrane transporter activity"/>
    <property type="evidence" value="ECO:0007669"/>
    <property type="project" value="InterPro"/>
</dbReference>
<gene>
    <name evidence="9" type="ORF">I6U51_02155</name>
</gene>
<keyword evidence="6 7" id="KW-0472">Membrane</keyword>
<reference evidence="9" key="1">
    <citation type="submission" date="2020-12" db="EMBL/GenBank/DDBJ databases">
        <title>Clostridium thailandense sp. nov., a novel acetogenic bacterium isolated from peat land soil in Thailand.</title>
        <authorList>
            <person name="Chaikitkaew S."/>
            <person name="Birkeland N.K."/>
        </authorList>
    </citation>
    <scope>NUCLEOTIDE SEQUENCE</scope>
    <source>
        <strain evidence="9">DSM 17425</strain>
    </source>
</reference>
<feature type="transmembrane region" description="Helical" evidence="7">
    <location>
        <begin position="165"/>
        <end position="186"/>
    </location>
</feature>
<evidence type="ECO:0000256" key="1">
    <source>
        <dbReference type="ARBA" id="ARBA00004651"/>
    </source>
</evidence>
<evidence type="ECO:0000256" key="2">
    <source>
        <dbReference type="ARBA" id="ARBA00022448"/>
    </source>
</evidence>
<feature type="transmembrane region" description="Helical" evidence="7">
    <location>
        <begin position="299"/>
        <end position="318"/>
    </location>
</feature>
<dbReference type="Proteomes" id="UP000622687">
    <property type="component" value="Unassembled WGS sequence"/>
</dbReference>
<dbReference type="GO" id="GO:0005886">
    <property type="term" value="C:plasma membrane"/>
    <property type="evidence" value="ECO:0007669"/>
    <property type="project" value="UniProtKB-SubCell"/>
</dbReference>
<feature type="domain" description="Major facilitator superfamily (MFS) profile" evidence="8">
    <location>
        <begin position="9"/>
        <end position="392"/>
    </location>
</feature>
<dbReference type="InterPro" id="IPR020846">
    <property type="entry name" value="MFS_dom"/>
</dbReference>
<evidence type="ECO:0000313" key="10">
    <source>
        <dbReference type="Proteomes" id="UP000622687"/>
    </source>
</evidence>
<feature type="transmembrane region" description="Helical" evidence="7">
    <location>
        <begin position="9"/>
        <end position="31"/>
    </location>
</feature>
<proteinExistence type="predicted"/>
<dbReference type="SUPFAM" id="SSF103473">
    <property type="entry name" value="MFS general substrate transporter"/>
    <property type="match status" value="1"/>
</dbReference>
<keyword evidence="2" id="KW-0813">Transport</keyword>
<feature type="transmembrane region" description="Helical" evidence="7">
    <location>
        <begin position="275"/>
        <end position="293"/>
    </location>
</feature>
<evidence type="ECO:0000259" key="8">
    <source>
        <dbReference type="PROSITE" id="PS50850"/>
    </source>
</evidence>
<comment type="subcellular location">
    <subcellularLocation>
        <location evidence="1">Cell membrane</location>
        <topology evidence="1">Multi-pass membrane protein</topology>
    </subcellularLocation>
</comment>
<feature type="transmembrane region" description="Helical" evidence="7">
    <location>
        <begin position="51"/>
        <end position="67"/>
    </location>
</feature>
<dbReference type="Pfam" id="PF07690">
    <property type="entry name" value="MFS_1"/>
    <property type="match status" value="1"/>
</dbReference>
<evidence type="ECO:0000256" key="7">
    <source>
        <dbReference type="SAM" id="Phobius"/>
    </source>
</evidence>
<dbReference type="PROSITE" id="PS50850">
    <property type="entry name" value="MFS"/>
    <property type="match status" value="1"/>
</dbReference>
<feature type="transmembrane region" description="Helical" evidence="7">
    <location>
        <begin position="245"/>
        <end position="263"/>
    </location>
</feature>
<comment type="caution">
    <text evidence="9">The sequence shown here is derived from an EMBL/GenBank/DDBJ whole genome shotgun (WGS) entry which is preliminary data.</text>
</comment>
<dbReference type="RefSeq" id="WP_211140955.1">
    <property type="nucleotide sequence ID" value="NZ_JAEEGB010000003.1"/>
</dbReference>
<feature type="transmembrane region" description="Helical" evidence="7">
    <location>
        <begin position="139"/>
        <end position="159"/>
    </location>
</feature>
<evidence type="ECO:0000256" key="4">
    <source>
        <dbReference type="ARBA" id="ARBA00022692"/>
    </source>
</evidence>